<feature type="compositionally biased region" description="Polar residues" evidence="1">
    <location>
        <begin position="1"/>
        <end position="10"/>
    </location>
</feature>
<comment type="caution">
    <text evidence="2">The sequence shown here is derived from an EMBL/GenBank/DDBJ whole genome shotgun (WGS) entry which is preliminary data.</text>
</comment>
<proteinExistence type="predicted"/>
<gene>
    <name evidence="2" type="ORF">BJ878DRAFT_546808</name>
</gene>
<dbReference type="EMBL" id="MU254708">
    <property type="protein sequence ID" value="KAG9239930.1"/>
    <property type="molecule type" value="Genomic_DNA"/>
</dbReference>
<evidence type="ECO:0000313" key="2">
    <source>
        <dbReference type="EMBL" id="KAG9239930.1"/>
    </source>
</evidence>
<protein>
    <submittedName>
        <fullName evidence="2">Uncharacterized protein</fullName>
    </submittedName>
</protein>
<evidence type="ECO:0000313" key="3">
    <source>
        <dbReference type="Proteomes" id="UP000887226"/>
    </source>
</evidence>
<dbReference type="AlphaFoldDB" id="A0A9P7YVD9"/>
<dbReference type="Proteomes" id="UP000887226">
    <property type="component" value="Unassembled WGS sequence"/>
</dbReference>
<name>A0A9P7YVD9_9HELO</name>
<accession>A0A9P7YVD9</accession>
<reference evidence="2" key="1">
    <citation type="journal article" date="2021" name="IMA Fungus">
        <title>Genomic characterization of three marine fungi, including Emericellopsis atlantica sp. nov. with signatures of a generalist lifestyle and marine biomass degradation.</title>
        <authorList>
            <person name="Hagestad O.C."/>
            <person name="Hou L."/>
            <person name="Andersen J.H."/>
            <person name="Hansen E.H."/>
            <person name="Altermark B."/>
            <person name="Li C."/>
            <person name="Kuhnert E."/>
            <person name="Cox R.J."/>
            <person name="Crous P.W."/>
            <person name="Spatafora J.W."/>
            <person name="Lail K."/>
            <person name="Amirebrahimi M."/>
            <person name="Lipzen A."/>
            <person name="Pangilinan J."/>
            <person name="Andreopoulos W."/>
            <person name="Hayes R.D."/>
            <person name="Ng V."/>
            <person name="Grigoriev I.V."/>
            <person name="Jackson S.A."/>
            <person name="Sutton T.D.S."/>
            <person name="Dobson A.D.W."/>
            <person name="Rama T."/>
        </authorList>
    </citation>
    <scope>NUCLEOTIDE SEQUENCE</scope>
    <source>
        <strain evidence="2">TRa3180A</strain>
    </source>
</reference>
<sequence length="106" mass="11797">MRQMLLSLSRNPIRKRPPDNQIAFQDLPVKKRQLQPKLKEHTKGGAMYKAAFVKKIISAKNHAVALNMGLNTSTSLSLVSSIISYILTNHTSIHLPSSRPCAALYT</sequence>
<keyword evidence="3" id="KW-1185">Reference proteome</keyword>
<feature type="region of interest" description="Disordered" evidence="1">
    <location>
        <begin position="1"/>
        <end position="20"/>
    </location>
</feature>
<organism evidence="2 3">
    <name type="scientific">Calycina marina</name>
    <dbReference type="NCBI Taxonomy" id="1763456"/>
    <lineage>
        <taxon>Eukaryota</taxon>
        <taxon>Fungi</taxon>
        <taxon>Dikarya</taxon>
        <taxon>Ascomycota</taxon>
        <taxon>Pezizomycotina</taxon>
        <taxon>Leotiomycetes</taxon>
        <taxon>Helotiales</taxon>
        <taxon>Pezizellaceae</taxon>
        <taxon>Calycina</taxon>
    </lineage>
</organism>
<evidence type="ECO:0000256" key="1">
    <source>
        <dbReference type="SAM" id="MobiDB-lite"/>
    </source>
</evidence>